<evidence type="ECO:0000256" key="1">
    <source>
        <dbReference type="SAM" id="SignalP"/>
    </source>
</evidence>
<dbReference type="InterPro" id="IPR029063">
    <property type="entry name" value="SAM-dependent_MTases_sf"/>
</dbReference>
<dbReference type="Proteomes" id="UP001642484">
    <property type="component" value="Unassembled WGS sequence"/>
</dbReference>
<keyword evidence="1" id="KW-0732">Signal</keyword>
<name>A0ABP0SYC9_9DINO</name>
<feature type="domain" description="Methyltransferase FkbM" evidence="2">
    <location>
        <begin position="90"/>
        <end position="151"/>
    </location>
</feature>
<dbReference type="InterPro" id="IPR006342">
    <property type="entry name" value="FkbM_mtfrase"/>
</dbReference>
<dbReference type="EMBL" id="CAXAMN010028694">
    <property type="protein sequence ID" value="CAK9117442.1"/>
    <property type="molecule type" value="Genomic_DNA"/>
</dbReference>
<proteinExistence type="predicted"/>
<accession>A0ABP0SYC9</accession>
<dbReference type="Pfam" id="PF05050">
    <property type="entry name" value="Methyltransf_21"/>
    <property type="match status" value="1"/>
</dbReference>
<comment type="caution">
    <text evidence="3">The sequence shown here is derived from an EMBL/GenBank/DDBJ whole genome shotgun (WGS) entry which is preliminary data.</text>
</comment>
<evidence type="ECO:0000313" key="4">
    <source>
        <dbReference type="Proteomes" id="UP001642484"/>
    </source>
</evidence>
<reference evidence="3 4" key="1">
    <citation type="submission" date="2024-02" db="EMBL/GenBank/DDBJ databases">
        <authorList>
            <person name="Chen Y."/>
            <person name="Shah S."/>
            <person name="Dougan E. K."/>
            <person name="Thang M."/>
            <person name="Chan C."/>
        </authorList>
    </citation>
    <scope>NUCLEOTIDE SEQUENCE [LARGE SCALE GENOMIC DNA]</scope>
</reference>
<protein>
    <recommendedName>
        <fullName evidence="2">Methyltransferase FkbM domain-containing protein</fullName>
    </recommendedName>
</protein>
<feature type="signal peptide" evidence="1">
    <location>
        <begin position="1"/>
        <end position="28"/>
    </location>
</feature>
<feature type="chain" id="PRO_5047358810" description="Methyltransferase FkbM domain-containing protein" evidence="1">
    <location>
        <begin position="29"/>
        <end position="196"/>
    </location>
</feature>
<dbReference type="SUPFAM" id="SSF53335">
    <property type="entry name" value="S-adenosyl-L-methionine-dependent methyltransferases"/>
    <property type="match status" value="1"/>
</dbReference>
<evidence type="ECO:0000313" key="3">
    <source>
        <dbReference type="EMBL" id="CAK9117442.1"/>
    </source>
</evidence>
<keyword evidence="4" id="KW-1185">Reference proteome</keyword>
<organism evidence="3 4">
    <name type="scientific">Durusdinium trenchii</name>
    <dbReference type="NCBI Taxonomy" id="1381693"/>
    <lineage>
        <taxon>Eukaryota</taxon>
        <taxon>Sar</taxon>
        <taxon>Alveolata</taxon>
        <taxon>Dinophyceae</taxon>
        <taxon>Suessiales</taxon>
        <taxon>Symbiodiniaceae</taxon>
        <taxon>Durusdinium</taxon>
    </lineage>
</organism>
<gene>
    <name evidence="3" type="ORF">CCMP2556_LOCUS54766</name>
</gene>
<evidence type="ECO:0000259" key="2">
    <source>
        <dbReference type="Pfam" id="PF05050"/>
    </source>
</evidence>
<sequence length="196" mass="21768">MSHAVRRTGTMPRVARLLVAFGVCSVDAGTPAEPPGTRRAHRVERDAVRAAARIWVTARSGAERDFVLMEAGSSIGFWSLKAAKAFRNATASLVDGLIQEYGQIDMLHMDIQGGELELLKESKHLLNVLNVHIGTHGFHDELREEFLRHGFALDFDFIPHRFVRTAYGPVYFVDGILAGHQQSNWSEGVRKSMEAS</sequence>